<evidence type="ECO:0000313" key="2">
    <source>
        <dbReference type="EMBL" id="SDJ42663.1"/>
    </source>
</evidence>
<dbReference type="InterPro" id="IPR052164">
    <property type="entry name" value="Anthracycline_SecMetBiosynth"/>
</dbReference>
<accession>A0A1G8TML3</accession>
<dbReference type="SUPFAM" id="SSF54593">
    <property type="entry name" value="Glyoxalase/Bleomycin resistance protein/Dihydroxybiphenyl dioxygenase"/>
    <property type="match status" value="1"/>
</dbReference>
<dbReference type="Pfam" id="PF00903">
    <property type="entry name" value="Glyoxalase"/>
    <property type="match status" value="1"/>
</dbReference>
<organism evidence="2 3">
    <name type="scientific">Ferrimonas sediminum</name>
    <dbReference type="NCBI Taxonomy" id="718193"/>
    <lineage>
        <taxon>Bacteria</taxon>
        <taxon>Pseudomonadati</taxon>
        <taxon>Pseudomonadota</taxon>
        <taxon>Gammaproteobacteria</taxon>
        <taxon>Alteromonadales</taxon>
        <taxon>Ferrimonadaceae</taxon>
        <taxon>Ferrimonas</taxon>
    </lineage>
</organism>
<dbReference type="EMBL" id="FNEM01000008">
    <property type="protein sequence ID" value="SDJ42663.1"/>
    <property type="molecule type" value="Genomic_DNA"/>
</dbReference>
<reference evidence="3" key="1">
    <citation type="submission" date="2016-10" db="EMBL/GenBank/DDBJ databases">
        <authorList>
            <person name="Varghese N."/>
            <person name="Submissions S."/>
        </authorList>
    </citation>
    <scope>NUCLEOTIDE SEQUENCE [LARGE SCALE GENOMIC DNA]</scope>
    <source>
        <strain evidence="3">DSM 23317</strain>
    </source>
</reference>
<dbReference type="AlphaFoldDB" id="A0A1G8TML3"/>
<dbReference type="InterPro" id="IPR037523">
    <property type="entry name" value="VOC_core"/>
</dbReference>
<dbReference type="PANTHER" id="PTHR33993:SF2">
    <property type="entry name" value="VOC DOMAIN-CONTAINING PROTEIN"/>
    <property type="match status" value="1"/>
</dbReference>
<gene>
    <name evidence="2" type="ORF">SAMN04488540_10828</name>
</gene>
<feature type="domain" description="VOC" evidence="1">
    <location>
        <begin position="10"/>
        <end position="125"/>
    </location>
</feature>
<dbReference type="PROSITE" id="PS51819">
    <property type="entry name" value="VOC"/>
    <property type="match status" value="1"/>
</dbReference>
<dbReference type="Proteomes" id="UP000199527">
    <property type="component" value="Unassembled WGS sequence"/>
</dbReference>
<dbReference type="InterPro" id="IPR029068">
    <property type="entry name" value="Glyas_Bleomycin-R_OHBP_Dase"/>
</dbReference>
<evidence type="ECO:0000313" key="3">
    <source>
        <dbReference type="Proteomes" id="UP000199527"/>
    </source>
</evidence>
<protein>
    <recommendedName>
        <fullName evidence="1">VOC domain-containing protein</fullName>
    </recommendedName>
</protein>
<dbReference type="CDD" id="cd07247">
    <property type="entry name" value="SgaA_N_like"/>
    <property type="match status" value="1"/>
</dbReference>
<dbReference type="PANTHER" id="PTHR33993">
    <property type="entry name" value="GLYOXALASE-RELATED"/>
    <property type="match status" value="1"/>
</dbReference>
<proteinExistence type="predicted"/>
<sequence>MSEFNNTYNRAVWFDIPVADLDRAAAFYSRVMNVGVSFEEQDGFRFAVLAHEFGNGGCLVVDEVRISSQQGPLVYLNVDGRLGEALDEVTAMGGTVLEGAHQIGPHGYRALILDSEGNRLALHSGRTDM</sequence>
<dbReference type="RefSeq" id="WP_090365273.1">
    <property type="nucleotide sequence ID" value="NZ_FNEM01000008.1"/>
</dbReference>
<evidence type="ECO:0000259" key="1">
    <source>
        <dbReference type="PROSITE" id="PS51819"/>
    </source>
</evidence>
<dbReference type="OrthoDB" id="8776491at2"/>
<dbReference type="InterPro" id="IPR004360">
    <property type="entry name" value="Glyas_Fos-R_dOase_dom"/>
</dbReference>
<dbReference type="Gene3D" id="3.10.180.10">
    <property type="entry name" value="2,3-Dihydroxybiphenyl 1,2-Dioxygenase, domain 1"/>
    <property type="match status" value="1"/>
</dbReference>
<name>A0A1G8TML3_9GAMM</name>
<keyword evidence="3" id="KW-1185">Reference proteome</keyword>